<dbReference type="KEGG" id="ghi:107958196"/>
<keyword evidence="2" id="KW-1185">Reference proteome</keyword>
<dbReference type="RefSeq" id="XP_016749374.2">
    <property type="nucleotide sequence ID" value="XM_016893885.2"/>
</dbReference>
<dbReference type="STRING" id="3635.A0A1U8PGQ3"/>
<feature type="domain" description="DUF7950" evidence="1">
    <location>
        <begin position="206"/>
        <end position="351"/>
    </location>
</feature>
<evidence type="ECO:0000259" key="1">
    <source>
        <dbReference type="Pfam" id="PF25821"/>
    </source>
</evidence>
<dbReference type="Pfam" id="PF25821">
    <property type="entry name" value="DUF7950"/>
    <property type="match status" value="1"/>
</dbReference>
<dbReference type="PaxDb" id="3635-A0A1U8PGQ3"/>
<accession>A0A1U8PGQ3</accession>
<dbReference type="InterPro" id="IPR057710">
    <property type="entry name" value="DUF7950"/>
</dbReference>
<evidence type="ECO:0000313" key="3">
    <source>
        <dbReference type="RefSeq" id="XP_016749374.2"/>
    </source>
</evidence>
<protein>
    <recommendedName>
        <fullName evidence="1">DUF7950 domain-containing protein</fullName>
    </recommendedName>
</protein>
<sequence length="363" mass="39896">MIKTLSPYSTTATTAEIMSRYRPIAPKPDVPANSMNEESSGMSQKMMQSPYLRSLWCHLQARPTRARKRGRVALSSTTPLKRARTQVLALSSPSLITSPAKNLSLQGFSHGIPHLSIPNFGGSLDSSSTPTASLMPLPLLPCPPSVPVVANYATILELNCMEPCGGEKLIDLNTIVEIPEEKDLLKQLQGPPASNIIAPQPIRPVGSIIYVGCIKENPILTPRMQVLKKGEEVEELVESDALPAVISDSNNKVRLANSAYKEMVGQPECPWLDSVVTGEGRALGNSCKKICGEVVLHLSESDSRLTVRSKGFSCWARIEWGSKGKKRSVKAFCEVIKLSCRSKDYLFTWRFQPYQQEEGRITF</sequence>
<reference evidence="2" key="1">
    <citation type="journal article" date="2020" name="Nat. Genet.">
        <title>Genomic diversifications of five Gossypium allopolyploid species and their impact on cotton improvement.</title>
        <authorList>
            <person name="Chen Z.J."/>
            <person name="Sreedasyam A."/>
            <person name="Ando A."/>
            <person name="Song Q."/>
            <person name="De Santiago L.M."/>
            <person name="Hulse-Kemp A.M."/>
            <person name="Ding M."/>
            <person name="Ye W."/>
            <person name="Kirkbride R.C."/>
            <person name="Jenkins J."/>
            <person name="Plott C."/>
            <person name="Lovell J."/>
            <person name="Lin Y.M."/>
            <person name="Vaughn R."/>
            <person name="Liu B."/>
            <person name="Simpson S."/>
            <person name="Scheffler B.E."/>
            <person name="Wen L."/>
            <person name="Saski C.A."/>
            <person name="Grover C.E."/>
            <person name="Hu G."/>
            <person name="Conover J.L."/>
            <person name="Carlson J.W."/>
            <person name="Shu S."/>
            <person name="Boston L.B."/>
            <person name="Williams M."/>
            <person name="Peterson D.G."/>
            <person name="McGee K."/>
            <person name="Jones D.C."/>
            <person name="Wendel J.F."/>
            <person name="Stelly D.M."/>
            <person name="Grimwood J."/>
            <person name="Schmutz J."/>
        </authorList>
    </citation>
    <scope>NUCLEOTIDE SEQUENCE [LARGE SCALE GENOMIC DNA]</scope>
    <source>
        <strain evidence="2">cv. TM-1</strain>
    </source>
</reference>
<reference evidence="3" key="2">
    <citation type="submission" date="2025-08" db="UniProtKB">
        <authorList>
            <consortium name="RefSeq"/>
        </authorList>
    </citation>
    <scope>IDENTIFICATION</scope>
</reference>
<evidence type="ECO:0000313" key="2">
    <source>
        <dbReference type="Proteomes" id="UP000818029"/>
    </source>
</evidence>
<organism evidence="2 3">
    <name type="scientific">Gossypium hirsutum</name>
    <name type="common">Upland cotton</name>
    <name type="synonym">Gossypium mexicanum</name>
    <dbReference type="NCBI Taxonomy" id="3635"/>
    <lineage>
        <taxon>Eukaryota</taxon>
        <taxon>Viridiplantae</taxon>
        <taxon>Streptophyta</taxon>
        <taxon>Embryophyta</taxon>
        <taxon>Tracheophyta</taxon>
        <taxon>Spermatophyta</taxon>
        <taxon>Magnoliopsida</taxon>
        <taxon>eudicotyledons</taxon>
        <taxon>Gunneridae</taxon>
        <taxon>Pentapetalae</taxon>
        <taxon>rosids</taxon>
        <taxon>malvids</taxon>
        <taxon>Malvales</taxon>
        <taxon>Malvaceae</taxon>
        <taxon>Malvoideae</taxon>
        <taxon>Gossypium</taxon>
    </lineage>
</organism>
<gene>
    <name evidence="3" type="primary">LOC107958196</name>
</gene>
<dbReference type="GeneID" id="107958196"/>
<name>A0A1U8PGQ3_GOSHI</name>
<dbReference type="Proteomes" id="UP000818029">
    <property type="component" value="Chromosome A05"/>
</dbReference>
<proteinExistence type="predicted"/>
<dbReference type="AlphaFoldDB" id="A0A1U8PGQ3"/>
<dbReference type="PANTHER" id="PTHR33595">
    <property type="entry name" value="VON WILLEBRAND FACTOR A DOMAIN PROTEIN"/>
    <property type="match status" value="1"/>
</dbReference>
<dbReference type="PANTHER" id="PTHR33595:SF3">
    <property type="entry name" value="PAS DOMAIN-CONTAINING PROTEIN"/>
    <property type="match status" value="1"/>
</dbReference>